<evidence type="ECO:0000256" key="2">
    <source>
        <dbReference type="ARBA" id="ARBA00022574"/>
    </source>
</evidence>
<accession>A0A812BKT6</accession>
<dbReference type="PANTHER" id="PTHR13720">
    <property type="entry name" value="WD-40 REPEAT PROTEIN"/>
    <property type="match status" value="1"/>
</dbReference>
<dbReference type="SUPFAM" id="SSF50998">
    <property type="entry name" value="Quinoprotein alcohol dehydrogenase-like"/>
    <property type="match status" value="2"/>
</dbReference>
<reference evidence="7" key="1">
    <citation type="submission" date="2021-01" db="EMBL/GenBank/DDBJ databases">
        <authorList>
            <person name="Li R."/>
            <person name="Bekaert M."/>
        </authorList>
    </citation>
    <scope>NUCLEOTIDE SEQUENCE</scope>
    <source>
        <strain evidence="7">Farmed</strain>
    </source>
</reference>
<dbReference type="Gene3D" id="1.10.238.10">
    <property type="entry name" value="EF-hand"/>
    <property type="match status" value="1"/>
</dbReference>
<gene>
    <name evidence="7" type="ORF">SPHA_17882</name>
</gene>
<dbReference type="Proteomes" id="UP000597762">
    <property type="component" value="Unassembled WGS sequence"/>
</dbReference>
<protein>
    <recommendedName>
        <fullName evidence="5">Cilia- and flagella-associated protein 251</fullName>
    </recommendedName>
</protein>
<keyword evidence="4" id="KW-0966">Cell projection</keyword>
<dbReference type="PROSITE" id="PS50082">
    <property type="entry name" value="WD_REPEATS_2"/>
    <property type="match status" value="1"/>
</dbReference>
<evidence type="ECO:0000256" key="6">
    <source>
        <dbReference type="PROSITE-ProRule" id="PRU00221"/>
    </source>
</evidence>
<comment type="subcellular location">
    <subcellularLocation>
        <location evidence="1">Cell projection</location>
        <location evidence="1">Cilium</location>
    </subcellularLocation>
</comment>
<dbReference type="InterPro" id="IPR050630">
    <property type="entry name" value="WD_repeat_EMAP"/>
</dbReference>
<dbReference type="Pfam" id="PF00400">
    <property type="entry name" value="WD40"/>
    <property type="match status" value="1"/>
</dbReference>
<keyword evidence="3" id="KW-0677">Repeat</keyword>
<dbReference type="GO" id="GO:0031514">
    <property type="term" value="C:motile cilium"/>
    <property type="evidence" value="ECO:0007669"/>
    <property type="project" value="TreeGrafter"/>
</dbReference>
<dbReference type="OrthoDB" id="4899631at2759"/>
<comment type="caution">
    <text evidence="7">The sequence shown here is derived from an EMBL/GenBank/DDBJ whole genome shotgun (WGS) entry which is preliminary data.</text>
</comment>
<feature type="repeat" description="WD" evidence="6">
    <location>
        <begin position="52"/>
        <end position="95"/>
    </location>
</feature>
<dbReference type="InterPro" id="IPR011047">
    <property type="entry name" value="Quinoprotein_ADH-like_sf"/>
</dbReference>
<evidence type="ECO:0000313" key="7">
    <source>
        <dbReference type="EMBL" id="CAE1230793.1"/>
    </source>
</evidence>
<dbReference type="EMBL" id="CAHIKZ030000640">
    <property type="protein sequence ID" value="CAE1230793.1"/>
    <property type="molecule type" value="Genomic_DNA"/>
</dbReference>
<keyword evidence="8" id="KW-1185">Reference proteome</keyword>
<evidence type="ECO:0000313" key="8">
    <source>
        <dbReference type="Proteomes" id="UP000597762"/>
    </source>
</evidence>
<sequence length="902" mass="101595">MPNSALNIGWSFGFNQNIPVWNLTDDDNTKIIYTSSHTGIIYDYISNTQSILQGHANSINCTSLSPDKKWLVTADKGKDSTVIVWNTRTCFPIRTLFDVSPHGMQAVALSPDAKYLATMSAGDKQEFSIWDWTVSEDKPLASVILNSQFSGQNYIFFCEENLSYIVTNSENQVIFYQWKDDTLKYFAPPLTDQDFHIQIGKYSQSLIIADTIHALTGTSVGNLVVWDTHRSMMEGKKRTIANKKASKIIKLVPSGISVLTLQETNIVVGDMSGNVSFFDQRMTLLHCFNQLNLGPIKSLSFSFPKDEFPRNQSLSMKSFTSADESISFPNFTISTLTAKCALFKVHKNLYMDVQLILRDHGKPIPAIATHPFKPFLATGSHAGFLKLYNYIEKVSIGSCTFEKEMIECCAFSPDGYHLAVGFFSGVIQVLDSFTLKAKPSDIHNYSKQTIIQVVFSQNSCYLAAADSGFTTSLLKKEGSTFIFLGRYRAHYKPIRELMFGEKFDDEEPRLLSLGEDRMLVEYDLVASSVNDVRILSIERIEQSATPRCMAWHPPLNKEHFIVTANDQYKYKLYNSTTMMCRKTTLAPIYECPIAKLIVLSTEGVNPKHMYMAFLTQDKVGLQILPFDGNPHQSTALIAHPGGVHNLVASYDGTFLFTTSSQEPSVHMWQINASALEAQLHLGGEDLIPFYQLIDGGREGPFFEELKEYFYFCQLRSSNINSMATREVTSVIPVKEIPFLMRALGFYPSEQELADMVNEVKYSEYVDKGEFKEEIDLPDFLKLYINHRPYRNLTGEKLRWAFDVLGMSEGETEGESCLPTNDMLSLIQSQGEHITNEELDEILMDLCLLDLDCSNELGNCKDGGQIKDFSHLATFIDCKLPEVMTASTFASNLLALPESIFKT</sequence>
<name>A0A812BKT6_ACAPH</name>
<keyword evidence="2 6" id="KW-0853">WD repeat</keyword>
<dbReference type="PANTHER" id="PTHR13720:SF13">
    <property type="entry name" value="CILIA- AND FLAGELLA-ASSOCIATED PROTEIN 251"/>
    <property type="match status" value="1"/>
</dbReference>
<dbReference type="SMART" id="SM00320">
    <property type="entry name" value="WD40"/>
    <property type="match status" value="6"/>
</dbReference>
<dbReference type="InterPro" id="IPR015943">
    <property type="entry name" value="WD40/YVTN_repeat-like_dom_sf"/>
</dbReference>
<evidence type="ECO:0000256" key="4">
    <source>
        <dbReference type="ARBA" id="ARBA00023273"/>
    </source>
</evidence>
<organism evidence="7 8">
    <name type="scientific">Acanthosepion pharaonis</name>
    <name type="common">Pharaoh cuttlefish</name>
    <name type="synonym">Sepia pharaonis</name>
    <dbReference type="NCBI Taxonomy" id="158019"/>
    <lineage>
        <taxon>Eukaryota</taxon>
        <taxon>Metazoa</taxon>
        <taxon>Spiralia</taxon>
        <taxon>Lophotrochozoa</taxon>
        <taxon>Mollusca</taxon>
        <taxon>Cephalopoda</taxon>
        <taxon>Coleoidea</taxon>
        <taxon>Decapodiformes</taxon>
        <taxon>Sepiida</taxon>
        <taxon>Sepiina</taxon>
        <taxon>Sepiidae</taxon>
        <taxon>Acanthosepion</taxon>
    </lineage>
</organism>
<dbReference type="Gene3D" id="2.130.10.10">
    <property type="entry name" value="YVTN repeat-like/Quinoprotein amine dehydrogenase"/>
    <property type="match status" value="2"/>
</dbReference>
<dbReference type="InterPro" id="IPR011992">
    <property type="entry name" value="EF-hand-dom_pair"/>
</dbReference>
<dbReference type="InterPro" id="IPR001680">
    <property type="entry name" value="WD40_rpt"/>
</dbReference>
<dbReference type="AlphaFoldDB" id="A0A812BKT6"/>
<evidence type="ECO:0000256" key="3">
    <source>
        <dbReference type="ARBA" id="ARBA00022737"/>
    </source>
</evidence>
<evidence type="ECO:0000256" key="1">
    <source>
        <dbReference type="ARBA" id="ARBA00004138"/>
    </source>
</evidence>
<proteinExistence type="predicted"/>
<evidence type="ECO:0000256" key="5">
    <source>
        <dbReference type="ARBA" id="ARBA00040994"/>
    </source>
</evidence>
<dbReference type="SUPFAM" id="SSF47473">
    <property type="entry name" value="EF-hand"/>
    <property type="match status" value="1"/>
</dbReference>